<protein>
    <submittedName>
        <fullName evidence="3">Response regulator receiver protein</fullName>
    </submittedName>
</protein>
<dbReference type="AlphaFoldDB" id="A0A099KPK9"/>
<dbReference type="SUPFAM" id="SSF52172">
    <property type="entry name" value="CheY-like"/>
    <property type="match status" value="1"/>
</dbReference>
<evidence type="ECO:0000259" key="2">
    <source>
        <dbReference type="PROSITE" id="PS50110"/>
    </source>
</evidence>
<name>A0A099KPK9_COLPS</name>
<dbReference type="InterPro" id="IPR011990">
    <property type="entry name" value="TPR-like_helical_dom_sf"/>
</dbReference>
<feature type="domain" description="Response regulatory" evidence="2">
    <location>
        <begin position="10"/>
        <end position="130"/>
    </location>
</feature>
<evidence type="ECO:0000256" key="1">
    <source>
        <dbReference type="PROSITE-ProRule" id="PRU00169"/>
    </source>
</evidence>
<dbReference type="InterPro" id="IPR001789">
    <property type="entry name" value="Sig_transdc_resp-reg_receiver"/>
</dbReference>
<dbReference type="Proteomes" id="UP000029843">
    <property type="component" value="Unassembled WGS sequence"/>
</dbReference>
<dbReference type="RefSeq" id="WP_033093834.1">
    <property type="nucleotide sequence ID" value="NZ_JQED01000022.1"/>
</dbReference>
<comment type="caution">
    <text evidence="3">The sequence shown here is derived from an EMBL/GenBank/DDBJ whole genome shotgun (WGS) entry which is preliminary data.</text>
</comment>
<accession>A0A099KPK9</accession>
<dbReference type="GO" id="GO:0000160">
    <property type="term" value="P:phosphorelay signal transduction system"/>
    <property type="evidence" value="ECO:0007669"/>
    <property type="project" value="InterPro"/>
</dbReference>
<dbReference type="PANTHER" id="PTHR43228">
    <property type="entry name" value="TWO-COMPONENT RESPONSE REGULATOR"/>
    <property type="match status" value="1"/>
</dbReference>
<reference evidence="3 4" key="1">
    <citation type="submission" date="2014-08" db="EMBL/GenBank/DDBJ databases">
        <title>Genomic and Phenotypic Diversity of Colwellia psychrerythraea strains from Disparate Marine Basins.</title>
        <authorList>
            <person name="Techtmann S.M."/>
            <person name="Stelling S.C."/>
            <person name="Utturkar S.M."/>
            <person name="Alshibli N."/>
            <person name="Harris A."/>
            <person name="Brown S.D."/>
            <person name="Hazen T.C."/>
        </authorList>
    </citation>
    <scope>NUCLEOTIDE SEQUENCE [LARGE SCALE GENOMIC DNA]</scope>
    <source>
        <strain evidence="3 4">ND2E</strain>
    </source>
</reference>
<dbReference type="InterPro" id="IPR011006">
    <property type="entry name" value="CheY-like_superfamily"/>
</dbReference>
<dbReference type="SMART" id="SM00448">
    <property type="entry name" value="REC"/>
    <property type="match status" value="1"/>
</dbReference>
<sequence length="535" mass="62031">MAKYNYQNMRFLIVDNIKPSQEILKQFVIGLTTKQVDSTHYAQDVASICQQRSYDVIFLGYDLGDNQKNGQQILEELRVNGYITRHCIVILITAEVSQAMVLAALEHKPDHYLCKPYTLSELEKRLNSCIHKKMAMTHIYQALDDNNPELVIRHCKHALSTDTPYKIECLGIIARQYFELGRFDEAKRIYLAYKDTVNCQWAIIGLGKVALLEQNLSQAETLFKLLIKNHPLYLSSYDWLAITYEEQFHYLLAEEILEQALLLSPRSLTRLKKYAHLCIHNEHFAKATIAYERNYKLAQNSIHHCADNTIKYVQALIKHAPSLPLVEAKKINNKAFSFLKQMARDFKDSDIKIQSHLLGACLFEITKERQLANDEIRRGETILAIEHINIETNKLHEISNTLDKLNRKDLVDKILSTKEALYRPKTLDSADLPLYSIKDRAQSDIEHALSLYSEEKYHEATLRLQDAYKMFPKHVGIKLNLIQVLLVAFDHYNQPLGDLYQAKALLLELNQLNLNKDDMERLKKMQKKYQRIAGI</sequence>
<organism evidence="3 4">
    <name type="scientific">Colwellia psychrerythraea</name>
    <name type="common">Vibrio psychroerythus</name>
    <dbReference type="NCBI Taxonomy" id="28229"/>
    <lineage>
        <taxon>Bacteria</taxon>
        <taxon>Pseudomonadati</taxon>
        <taxon>Pseudomonadota</taxon>
        <taxon>Gammaproteobacteria</taxon>
        <taxon>Alteromonadales</taxon>
        <taxon>Colwelliaceae</taxon>
        <taxon>Colwellia</taxon>
    </lineage>
</organism>
<dbReference type="OrthoDB" id="7298659at2"/>
<gene>
    <name evidence="3" type="ORF">ND2E_3057</name>
</gene>
<proteinExistence type="predicted"/>
<dbReference type="PANTHER" id="PTHR43228:SF1">
    <property type="entry name" value="TWO-COMPONENT RESPONSE REGULATOR ARR22"/>
    <property type="match status" value="1"/>
</dbReference>
<evidence type="ECO:0000313" key="3">
    <source>
        <dbReference type="EMBL" id="KGJ92110.1"/>
    </source>
</evidence>
<evidence type="ECO:0000313" key="4">
    <source>
        <dbReference type="Proteomes" id="UP000029843"/>
    </source>
</evidence>
<dbReference type="InterPro" id="IPR052048">
    <property type="entry name" value="ST_Response_Regulator"/>
</dbReference>
<dbReference type="EMBL" id="JQED01000022">
    <property type="protein sequence ID" value="KGJ92110.1"/>
    <property type="molecule type" value="Genomic_DNA"/>
</dbReference>
<dbReference type="SUPFAM" id="SSF48452">
    <property type="entry name" value="TPR-like"/>
    <property type="match status" value="1"/>
</dbReference>
<dbReference type="Pfam" id="PF00072">
    <property type="entry name" value="Response_reg"/>
    <property type="match status" value="1"/>
</dbReference>
<dbReference type="Gene3D" id="3.40.50.2300">
    <property type="match status" value="1"/>
</dbReference>
<dbReference type="PATRIC" id="fig|28229.4.peg.2104"/>
<dbReference type="PROSITE" id="PS50110">
    <property type="entry name" value="RESPONSE_REGULATORY"/>
    <property type="match status" value="1"/>
</dbReference>
<dbReference type="Gene3D" id="1.25.40.10">
    <property type="entry name" value="Tetratricopeptide repeat domain"/>
    <property type="match status" value="1"/>
</dbReference>
<comment type="caution">
    <text evidence="1">Lacks conserved residue(s) required for the propagation of feature annotation.</text>
</comment>